<dbReference type="GeneTree" id="ENSGT00940000154965"/>
<reference evidence="2" key="2">
    <citation type="submission" date="2025-09" db="UniProtKB">
        <authorList>
            <consortium name="Ensembl"/>
        </authorList>
    </citation>
    <scope>IDENTIFICATION</scope>
</reference>
<feature type="compositionally biased region" description="Basic and acidic residues" evidence="1">
    <location>
        <begin position="1260"/>
        <end position="1271"/>
    </location>
</feature>
<feature type="compositionally biased region" description="Polar residues" evidence="1">
    <location>
        <begin position="862"/>
        <end position="871"/>
    </location>
</feature>
<feature type="region of interest" description="Disordered" evidence="1">
    <location>
        <begin position="535"/>
        <end position="589"/>
    </location>
</feature>
<protein>
    <submittedName>
        <fullName evidence="2">Mucin-4-like</fullName>
    </submittedName>
</protein>
<dbReference type="Ensembl" id="ENSSLUT00000049813.1">
    <property type="protein sequence ID" value="ENSSLUP00000048353.1"/>
    <property type="gene ID" value="ENSSLUG00000021178.1"/>
</dbReference>
<sequence length="1453" mass="160084">MRLSLKTSAGPALDLCSPGSESNQALVTPTPNPVDAENNRHGDHAPLKMKIMTSNVAAGKKLSCVLNASLSSHSDTLEERQGNSNSSNRTESHSARLSSFVKRHNPTSHTHQARQRETLEHAKDKPANLFSVHMTIPSDSPRTARKTIRSSSDHQIRDSACREMADPDLGHCDIVFIDKPITECFKEQQCSMLPRRNARKSTRGHTYSDEIWELKTVRTLAGRGNCPNPIPELITLVTPKQILSKPEGVPPVDMLFAGACRETMNQQMSTQESDESVIPGTGDMVEVATSEIDVETSQTDQYPSKGQSAPSSPIRSPTENKETDINTAVEQNTTADLGTTGSEEIVTQAPFEAEKDNEPEPEPQRNVQESTEQIVAETVVEPLEDTTIEEDEPQLSSDKLHNSEPVLQQNSAPSPVDQIEEEIEENKREEIQDEQRRELQPETQMHYDNFEVTEKSNTTGSAEEPIIKEAEIKKPEAVECVMPLETEGDNDDDVSSKSLDALLKELPPWRRKRGSVVSLPKRLRKTEGVVVGFVNGRPISASDRSLRRRSRNSTTSSNKIPVKSNQNVPNKTSVDSTVDSTVENKNLEKHLPETDIAVKSIETTAVIQQVKEPSSATPSSPTSKFPSRTKQIRKQKKGQRDQDSLPVLTDQRQLRSASQRPAGTPISPPKSNAVPSISSPKSTASHALSSTEHPPLHPSLPPTTSPPVRSSSSEVSEQSKQNTVPETTVELNIENTQQLGTTSEEIQKNEVENRLQANQKLRSTKAVVDDSKNEKQQLSGEVSSPLENESPVKTEMQAQIMPLRSKRVLRKEAEASDVSFPQKPNVSSLEDTSASGDDSCSSISGKPTRMPLRSESSKTEMSHQSVTHSSPVDNKKLTLRSQRLAVPSTSALTGAGRQSDIASPIRIMPDKVTKTQVKPLPVSVLPHSSAIPVITPRPEPSKQTNKFFETLTGEENQHLITNLNIKYDKMQKGWVQMDKEGQPATKYKNKADRQAAIWKSKRRARKSKSSEHQKYSPVQMLFMKGFNLTSICRWFLETTETKSLVIVKKVNTRLPSETQLCFHSSSSASGTSQGVFPSLQAERLKKHLKKFAIASPVKSNSKSQKLIAKALEQEANAVKGKEKRDLPTQTLTKSHSSAKAHGEINESQKSSGKSKNPASARILRKYSNIREKMQVQQTNVRLKEASKALKTNMNGLATKKSTAKSIMKPSLKAQKSPLPVSKQMKAFAAKIERRKTLAGKKTTKYPVQQRAVKAQSSSRASRDATKKDMPKRCSQRLGSPKISEHNSVDASKSKVDNKKLIEAEKIEVEKPTVYKVNAANIQTKESSQSTFAEIKATEFAVDTPQQSMDVKAPTSPDQVLTRSQRKMEAAVPSSGSPSHASKKATKSIKTQNASPKPVRKAEGPTMTRRGALRSPAKRRQTSLLSRSGTKSATKRAQELLETPAKRTRTSLSK</sequence>
<feature type="compositionally biased region" description="Low complexity" evidence="1">
    <location>
        <begin position="611"/>
        <end position="629"/>
    </location>
</feature>
<feature type="region of interest" description="Disordered" evidence="1">
    <location>
        <begin position="295"/>
        <end position="469"/>
    </location>
</feature>
<proteinExistence type="predicted"/>
<evidence type="ECO:0000256" key="1">
    <source>
        <dbReference type="SAM" id="MobiDB-lite"/>
    </source>
</evidence>
<feature type="compositionally biased region" description="Low complexity" evidence="1">
    <location>
        <begin position="831"/>
        <end position="844"/>
    </location>
</feature>
<dbReference type="Proteomes" id="UP000694568">
    <property type="component" value="Unplaced"/>
</dbReference>
<feature type="compositionally biased region" description="Basic and acidic residues" evidence="1">
    <location>
        <begin position="425"/>
        <end position="440"/>
    </location>
</feature>
<dbReference type="PANTHER" id="PTHR14931:SF2">
    <property type="entry name" value="LIGAND DEPENDENT NUCLEAR RECEPTOR COREPRESSOR"/>
    <property type="match status" value="1"/>
</dbReference>
<feature type="region of interest" description="Disordered" evidence="1">
    <location>
        <begin position="1240"/>
        <end position="1297"/>
    </location>
</feature>
<feature type="compositionally biased region" description="Polar residues" evidence="1">
    <location>
        <begin position="669"/>
        <end position="687"/>
    </location>
</feature>
<feature type="compositionally biased region" description="Pro residues" evidence="1">
    <location>
        <begin position="696"/>
        <end position="705"/>
    </location>
</feature>
<feature type="compositionally biased region" description="Basic and acidic residues" evidence="1">
    <location>
        <begin position="1282"/>
        <end position="1297"/>
    </location>
</feature>
<accession>A0A8C9ZZC6</accession>
<feature type="compositionally biased region" description="Polar residues" evidence="1">
    <location>
        <begin position="776"/>
        <end position="787"/>
    </location>
</feature>
<feature type="region of interest" description="Disordered" evidence="1">
    <location>
        <begin position="609"/>
        <end position="871"/>
    </location>
</feature>
<feature type="compositionally biased region" description="Polar residues" evidence="1">
    <location>
        <begin position="1147"/>
        <end position="1157"/>
    </location>
</feature>
<keyword evidence="3" id="KW-1185">Reference proteome</keyword>
<evidence type="ECO:0000313" key="2">
    <source>
        <dbReference type="Ensembl" id="ENSSLUP00000048353.1"/>
    </source>
</evidence>
<feature type="region of interest" description="Disordered" evidence="1">
    <location>
        <begin position="1116"/>
        <end position="1159"/>
    </location>
</feature>
<reference evidence="2" key="1">
    <citation type="submission" date="2025-08" db="UniProtKB">
        <authorList>
            <consortium name="Ensembl"/>
        </authorList>
    </citation>
    <scope>IDENTIFICATION</scope>
</reference>
<feature type="compositionally biased region" description="Acidic residues" evidence="1">
    <location>
        <begin position="382"/>
        <end position="393"/>
    </location>
</feature>
<feature type="region of interest" description="Disordered" evidence="1">
    <location>
        <begin position="1"/>
        <end position="43"/>
    </location>
</feature>
<feature type="compositionally biased region" description="Polar residues" evidence="1">
    <location>
        <begin position="19"/>
        <end position="29"/>
    </location>
</feature>
<dbReference type="InterPro" id="IPR028104">
    <property type="entry name" value="DUF4553"/>
</dbReference>
<feature type="region of interest" description="Disordered" evidence="1">
    <location>
        <begin position="1342"/>
        <end position="1453"/>
    </location>
</feature>
<dbReference type="Pfam" id="PF15090">
    <property type="entry name" value="DUF4553"/>
    <property type="match status" value="1"/>
</dbReference>
<organism evidence="2 3">
    <name type="scientific">Sander lucioperca</name>
    <name type="common">Pike-perch</name>
    <name type="synonym">Perca lucioperca</name>
    <dbReference type="NCBI Taxonomy" id="283035"/>
    <lineage>
        <taxon>Eukaryota</taxon>
        <taxon>Metazoa</taxon>
        <taxon>Chordata</taxon>
        <taxon>Craniata</taxon>
        <taxon>Vertebrata</taxon>
        <taxon>Euteleostomi</taxon>
        <taxon>Actinopterygii</taxon>
        <taxon>Neopterygii</taxon>
        <taxon>Teleostei</taxon>
        <taxon>Neoteleostei</taxon>
        <taxon>Acanthomorphata</taxon>
        <taxon>Eupercaria</taxon>
        <taxon>Perciformes</taxon>
        <taxon>Percoidei</taxon>
        <taxon>Percidae</taxon>
        <taxon>Luciopercinae</taxon>
        <taxon>Sander</taxon>
    </lineage>
</organism>
<feature type="compositionally biased region" description="Polar residues" evidence="1">
    <location>
        <begin position="718"/>
        <end position="744"/>
    </location>
</feature>
<feature type="compositionally biased region" description="Polar residues" evidence="1">
    <location>
        <begin position="1421"/>
        <end position="1431"/>
    </location>
</feature>
<feature type="compositionally biased region" description="Polar residues" evidence="1">
    <location>
        <begin position="295"/>
        <end position="317"/>
    </location>
</feature>
<feature type="compositionally biased region" description="Polar residues" evidence="1">
    <location>
        <begin position="1127"/>
        <end position="1137"/>
    </location>
</feature>
<dbReference type="PANTHER" id="PTHR14931">
    <property type="entry name" value="GENE 340-RELATED"/>
    <property type="match status" value="1"/>
</dbReference>
<feature type="compositionally biased region" description="Polar residues" evidence="1">
    <location>
        <begin position="563"/>
        <end position="584"/>
    </location>
</feature>
<evidence type="ECO:0000313" key="3">
    <source>
        <dbReference type="Proteomes" id="UP000694568"/>
    </source>
</evidence>
<feature type="region of interest" description="Disordered" evidence="1">
    <location>
        <begin position="72"/>
        <end position="157"/>
    </location>
</feature>
<feature type="compositionally biased region" description="Low complexity" evidence="1">
    <location>
        <begin position="706"/>
        <end position="716"/>
    </location>
</feature>
<name>A0A8C9ZZC6_SANLU</name>
<feature type="compositionally biased region" description="Polar residues" evidence="1">
    <location>
        <begin position="325"/>
        <end position="342"/>
    </location>
</feature>
<feature type="compositionally biased region" description="Basic and acidic residues" evidence="1">
    <location>
        <begin position="114"/>
        <end position="126"/>
    </location>
</feature>
<feature type="compositionally biased region" description="Polar residues" evidence="1">
    <location>
        <begin position="650"/>
        <end position="661"/>
    </location>
</feature>